<organism evidence="6 7">
    <name type="scientific">Robbsia betulipollinis</name>
    <dbReference type="NCBI Taxonomy" id="2981849"/>
    <lineage>
        <taxon>Bacteria</taxon>
        <taxon>Pseudomonadati</taxon>
        <taxon>Pseudomonadota</taxon>
        <taxon>Betaproteobacteria</taxon>
        <taxon>Burkholderiales</taxon>
        <taxon>Burkholderiaceae</taxon>
        <taxon>Robbsia</taxon>
    </lineage>
</organism>
<evidence type="ECO:0000256" key="5">
    <source>
        <dbReference type="SAM" id="MobiDB-lite"/>
    </source>
</evidence>
<accession>A0ABT3ZIC9</accession>
<sequence length="232" mass="24384">MTSPRESGWPAGFYIGTREQVPSRELVEAFRNVPVPHASDCMGRSTGALGLKAYHGELTLGLCGPAITVRVRPGDNLFLHKAIEIAQPGDIIVVDGSGDLTQALIGGLMRTSALAKKIGGFVIDGAIRDVAEWAEGVIPVFARGHVHRGPSKEGPGELNVPIACAGLTVSPGDLILGDADGVVAIPYDQIEALLPKVRAHAAKEEKIRASNRSGTSDPERFNSILRGKGCPV</sequence>
<evidence type="ECO:0000256" key="1">
    <source>
        <dbReference type="ARBA" id="ARBA00001968"/>
    </source>
</evidence>
<dbReference type="Gene3D" id="3.50.30.40">
    <property type="entry name" value="Ribonuclease E inhibitor RraA/RraA-like"/>
    <property type="match status" value="1"/>
</dbReference>
<dbReference type="PANTHER" id="PTHR33254">
    <property type="entry name" value="4-HYDROXY-4-METHYL-2-OXOGLUTARATE ALDOLASE 3-RELATED"/>
    <property type="match status" value="1"/>
</dbReference>
<evidence type="ECO:0000313" key="6">
    <source>
        <dbReference type="EMBL" id="MCY0386070.1"/>
    </source>
</evidence>
<dbReference type="Proteomes" id="UP001082899">
    <property type="component" value="Unassembled WGS sequence"/>
</dbReference>
<reference evidence="6" key="1">
    <citation type="submission" date="2022-11" db="EMBL/GenBank/DDBJ databases">
        <title>Robbsia betulipollinis sp. nov., isolated from pollen of birch (Betula pendula).</title>
        <authorList>
            <person name="Shi H."/>
            <person name="Ambika Manirajan B."/>
            <person name="Ratering S."/>
            <person name="Geissler-Plaum R."/>
            <person name="Schnell S."/>
        </authorList>
    </citation>
    <scope>NUCLEOTIDE SEQUENCE</scope>
    <source>
        <strain evidence="6">Bb-Pol-6</strain>
    </source>
</reference>
<dbReference type="InterPro" id="IPR005493">
    <property type="entry name" value="RraA/RraA-like"/>
</dbReference>
<evidence type="ECO:0000256" key="2">
    <source>
        <dbReference type="ARBA" id="ARBA00016549"/>
    </source>
</evidence>
<name>A0ABT3ZIC9_9BURK</name>
<dbReference type="PANTHER" id="PTHR33254:SF4">
    <property type="entry name" value="4-HYDROXY-4-METHYL-2-OXOGLUTARATE ALDOLASE 3-RELATED"/>
    <property type="match status" value="1"/>
</dbReference>
<protein>
    <recommendedName>
        <fullName evidence="2">Putative 4-hydroxy-4-methyl-2-oxoglutarate aldolase</fullName>
    </recommendedName>
    <alternativeName>
        <fullName evidence="3">Regulator of ribonuclease activity homolog</fullName>
    </alternativeName>
    <alternativeName>
        <fullName evidence="4">RraA-like protein</fullName>
    </alternativeName>
</protein>
<dbReference type="EMBL" id="JAPMXC010000001">
    <property type="protein sequence ID" value="MCY0386070.1"/>
    <property type="molecule type" value="Genomic_DNA"/>
</dbReference>
<dbReference type="SUPFAM" id="SSF89562">
    <property type="entry name" value="RraA-like"/>
    <property type="match status" value="1"/>
</dbReference>
<evidence type="ECO:0000256" key="4">
    <source>
        <dbReference type="ARBA" id="ARBA00030169"/>
    </source>
</evidence>
<comment type="caution">
    <text evidence="6">The sequence shown here is derived from an EMBL/GenBank/DDBJ whole genome shotgun (WGS) entry which is preliminary data.</text>
</comment>
<keyword evidence="7" id="KW-1185">Reference proteome</keyword>
<dbReference type="InterPro" id="IPR036704">
    <property type="entry name" value="RraA/RraA-like_sf"/>
</dbReference>
<dbReference type="Pfam" id="PF03737">
    <property type="entry name" value="RraA-like"/>
    <property type="match status" value="1"/>
</dbReference>
<evidence type="ECO:0000313" key="7">
    <source>
        <dbReference type="Proteomes" id="UP001082899"/>
    </source>
</evidence>
<gene>
    <name evidence="6" type="ORF">OVY01_02180</name>
</gene>
<feature type="region of interest" description="Disordered" evidence="5">
    <location>
        <begin position="204"/>
        <end position="232"/>
    </location>
</feature>
<dbReference type="NCBIfam" id="NF004850">
    <property type="entry name" value="PRK06201.1"/>
    <property type="match status" value="1"/>
</dbReference>
<dbReference type="CDD" id="cd16841">
    <property type="entry name" value="RraA_family"/>
    <property type="match status" value="1"/>
</dbReference>
<comment type="cofactor">
    <cofactor evidence="1">
        <name>a divalent metal cation</name>
        <dbReference type="ChEBI" id="CHEBI:60240"/>
    </cofactor>
</comment>
<dbReference type="RefSeq" id="WP_267845303.1">
    <property type="nucleotide sequence ID" value="NZ_JAPMXC010000001.1"/>
</dbReference>
<proteinExistence type="predicted"/>
<evidence type="ECO:0000256" key="3">
    <source>
        <dbReference type="ARBA" id="ARBA00029596"/>
    </source>
</evidence>